<accession>A0A5B8SMA1</accession>
<evidence type="ECO:0000256" key="1">
    <source>
        <dbReference type="SAM" id="Coils"/>
    </source>
</evidence>
<reference evidence="2 3" key="1">
    <citation type="submission" date="2019-06" db="EMBL/GenBank/DDBJ databases">
        <title>Genome analyses of bacteria isolated from kimchi.</title>
        <authorList>
            <person name="Lee S."/>
            <person name="Ahn S."/>
            <person name="Roh S."/>
        </authorList>
    </citation>
    <scope>NUCLEOTIDE SEQUENCE [LARGE SCALE GENOMIC DNA]</scope>
    <source>
        <strain evidence="2 3">CBA4606</strain>
    </source>
</reference>
<protein>
    <submittedName>
        <fullName evidence="2">DUF349 domain-containing protein</fullName>
    </submittedName>
</protein>
<gene>
    <name evidence="2" type="ORF">FGL86_01450</name>
</gene>
<dbReference type="InterPro" id="IPR007139">
    <property type="entry name" value="DUF349"/>
</dbReference>
<evidence type="ECO:0000313" key="3">
    <source>
        <dbReference type="Proteomes" id="UP000321272"/>
    </source>
</evidence>
<dbReference type="Pfam" id="PF03993">
    <property type="entry name" value="DUF349"/>
    <property type="match status" value="2"/>
</dbReference>
<feature type="coiled-coil region" evidence="1">
    <location>
        <begin position="175"/>
        <end position="212"/>
    </location>
</feature>
<dbReference type="Proteomes" id="UP000321272">
    <property type="component" value="Chromosome"/>
</dbReference>
<organism evidence="2 3">
    <name type="scientific">Pistricoccus aurantiacus</name>
    <dbReference type="NCBI Taxonomy" id="1883414"/>
    <lineage>
        <taxon>Bacteria</taxon>
        <taxon>Pseudomonadati</taxon>
        <taxon>Pseudomonadota</taxon>
        <taxon>Gammaproteobacteria</taxon>
        <taxon>Oceanospirillales</taxon>
        <taxon>Halomonadaceae</taxon>
        <taxon>Pistricoccus</taxon>
    </lineage>
</organism>
<sequence length="941" mass="108539">MSGWIRRLLGPRWQHPDAQVRQQATQRLDANKPKDRQHLEQLALDKDASVRHAALALLKDPYRLLALMHEKATPELRQRLAALLCRGDEGLELSERRGLIDTLDDPLLLATIAFEGDNQQLRLDALARLDDEAMLIRQACDNGIAAVRHAAAERVESDEGLAHLARYARRDRQVSRRARERLDQRREDAAQVEAAQHNRERLLESLEQLGRQAWEPLYAGRYRHLVRQWKALEDWPDNDQLQRYQNACLACRKTLTDHEAQAHSQQTARQQREEADRTRRTLLNALQESLENLRKSDRISAQDLHSLAAQKRLLADRWQDLSDRHPPEAELQRHYNAILEEHERIAQAWERQERQAPLLEQALGNDDMTAIHQTLEACAWPDTLPPTHLLERARRRVTGAGITPADTQALATHIDEELATLEQHLARGRFKLANRAHQYLRSQLDSAPQEIQQRYTPSFKRLGAQLAELRDWRGFVAAPKRDQLCKALEALSEDQSLSDAMLDHRHRQLVKEWKELDDAAANREKSQRFRAASDRIHERLKGWRESLDQQRELNQQAREALCEQLEALLASPDDSADPDALREIRNRAREQWRYHSPIPRQQAAAQGRRFRQIMHGLQALIDQRARQIAEAKRELLAQAQALETSSLDAGQRAEQAKTLQRRWRELGRAPKGEEQTLWHEFRRLCDRIFAGRDAQRENHAQLAKERLDAMQALIDRLDIWQPSAYQDHRILAEFQAEAETLEPLPAGRRTTGMRKRWTGILRARRDQLQQLAVGEEVSRWQALQELLQAHLEADQAALNGELPPEVSPISALQGDMRWAHEQRNDARRGLGDKDRAQLDAEVEDRLQRLRIHLAVLAGYRIPPEDEPLRLAVQVERINKGLGREHDFSQESLPSDGLPQELHRVLRELLATGPISTGLWEREAVELNAALHHLLAQSSHRS</sequence>
<dbReference type="EMBL" id="CP042382">
    <property type="protein sequence ID" value="QEA37866.1"/>
    <property type="molecule type" value="Genomic_DNA"/>
</dbReference>
<dbReference type="OrthoDB" id="5523335at2"/>
<keyword evidence="3" id="KW-1185">Reference proteome</keyword>
<evidence type="ECO:0000313" key="2">
    <source>
        <dbReference type="EMBL" id="QEA37866.1"/>
    </source>
</evidence>
<name>A0A5B8SMA1_9GAMM</name>
<keyword evidence="1" id="KW-0175">Coiled coil</keyword>
<proteinExistence type="predicted"/>
<dbReference type="KEGG" id="paur:FGL86_01450"/>
<dbReference type="RefSeq" id="WP_147182939.1">
    <property type="nucleotide sequence ID" value="NZ_CP042382.1"/>
</dbReference>
<feature type="coiled-coil region" evidence="1">
    <location>
        <begin position="614"/>
        <end position="645"/>
    </location>
</feature>
<dbReference type="AlphaFoldDB" id="A0A5B8SMA1"/>